<dbReference type="Proteomes" id="UP000293036">
    <property type="component" value="Unassembled WGS sequence"/>
</dbReference>
<evidence type="ECO:0000256" key="2">
    <source>
        <dbReference type="ARBA" id="ARBA00022679"/>
    </source>
</evidence>
<protein>
    <submittedName>
        <fullName evidence="4">RNA methyltransferase</fullName>
    </submittedName>
</protein>
<evidence type="ECO:0000259" key="3">
    <source>
        <dbReference type="Pfam" id="PF00588"/>
    </source>
</evidence>
<evidence type="ECO:0000256" key="1">
    <source>
        <dbReference type="ARBA" id="ARBA00022603"/>
    </source>
</evidence>
<evidence type="ECO:0000313" key="5">
    <source>
        <dbReference type="Proteomes" id="UP000293036"/>
    </source>
</evidence>
<keyword evidence="1 4" id="KW-0489">Methyltransferase</keyword>
<dbReference type="InterPro" id="IPR029028">
    <property type="entry name" value="Alpha/beta_knot_MTases"/>
</dbReference>
<organism evidence="4 5">
    <name type="scientific">Arcanobacterium bovis</name>
    <dbReference type="NCBI Taxonomy" id="2529275"/>
    <lineage>
        <taxon>Bacteria</taxon>
        <taxon>Bacillati</taxon>
        <taxon>Actinomycetota</taxon>
        <taxon>Actinomycetes</taxon>
        <taxon>Actinomycetales</taxon>
        <taxon>Actinomycetaceae</taxon>
        <taxon>Arcanobacterium</taxon>
    </lineage>
</organism>
<dbReference type="SUPFAM" id="SSF55315">
    <property type="entry name" value="L30e-like"/>
    <property type="match status" value="1"/>
</dbReference>
<dbReference type="AlphaFoldDB" id="A0A4Q9V1L1"/>
<accession>A0A4Q9V1L1</accession>
<sequence length="286" mass="31602">MIIELNDLNDSRLDDFIRLTDVALRKKLETERGLYLAEGIKVIERSLEAGHRPRAILAAPRWLTDIQAMLERVGECVADIPIFVTSIDDLEQITGYRIHRGAMASMNRPPLVDVETFLQNLGQENLGQGPARIFVLEDLVDHTNVGAIFRSAAALGIDGILVTQSCADPLYRRSVKVSMGNVFQIPWTRINNWPRSIETLHENGWITASLALREDAKPLSEFAALPEVRDPNSKIAIVLGTEGDGLSSRTIASTHHSVVIPMARQVDSLNVASAGALAAWELRIRN</sequence>
<dbReference type="GO" id="GO:0006396">
    <property type="term" value="P:RNA processing"/>
    <property type="evidence" value="ECO:0007669"/>
    <property type="project" value="InterPro"/>
</dbReference>
<evidence type="ECO:0000313" key="4">
    <source>
        <dbReference type="EMBL" id="TBW22994.1"/>
    </source>
</evidence>
<dbReference type="GO" id="GO:0003723">
    <property type="term" value="F:RNA binding"/>
    <property type="evidence" value="ECO:0007669"/>
    <property type="project" value="InterPro"/>
</dbReference>
<dbReference type="SUPFAM" id="SSF75217">
    <property type="entry name" value="alpha/beta knot"/>
    <property type="match status" value="1"/>
</dbReference>
<dbReference type="Gene3D" id="3.40.1280.10">
    <property type="match status" value="1"/>
</dbReference>
<dbReference type="InterPro" id="IPR029064">
    <property type="entry name" value="Ribosomal_eL30-like_sf"/>
</dbReference>
<keyword evidence="5" id="KW-1185">Reference proteome</keyword>
<dbReference type="PANTHER" id="PTHR43191">
    <property type="entry name" value="RRNA METHYLTRANSFERASE 3"/>
    <property type="match status" value="1"/>
</dbReference>
<dbReference type="GO" id="GO:0008173">
    <property type="term" value="F:RNA methyltransferase activity"/>
    <property type="evidence" value="ECO:0007669"/>
    <property type="project" value="InterPro"/>
</dbReference>
<dbReference type="Gene3D" id="3.30.1330.30">
    <property type="match status" value="1"/>
</dbReference>
<reference evidence="4 5" key="1">
    <citation type="submission" date="2019-02" db="EMBL/GenBank/DDBJ databases">
        <title>Arcanobacterium bovis sp. nov., isolated from the milk of a cow with mastitis.</title>
        <authorList>
            <person name="Sammra O."/>
            <person name="Foster G."/>
            <person name="Hassan A."/>
            <person name="Alssahen M."/>
            <person name="Laemmler C."/>
            <person name="Borowiak M."/>
            <person name="Malorny B."/>
            <person name="Abdulmawjood A."/>
        </authorList>
    </citation>
    <scope>NUCLEOTIDE SEQUENCE [LARGE SCALE GENOMIC DNA]</scope>
    <source>
        <strain evidence="4 5">C605018/01/1</strain>
    </source>
</reference>
<comment type="caution">
    <text evidence="4">The sequence shown here is derived from an EMBL/GenBank/DDBJ whole genome shotgun (WGS) entry which is preliminary data.</text>
</comment>
<dbReference type="InterPro" id="IPR029026">
    <property type="entry name" value="tRNA_m1G_MTases_N"/>
</dbReference>
<keyword evidence="2 4" id="KW-0808">Transferase</keyword>
<dbReference type="Pfam" id="PF00588">
    <property type="entry name" value="SpoU_methylase"/>
    <property type="match status" value="1"/>
</dbReference>
<proteinExistence type="predicted"/>
<gene>
    <name evidence="4" type="ORF">EZJ44_03660</name>
</gene>
<dbReference type="EMBL" id="SJDT01000002">
    <property type="protein sequence ID" value="TBW22994.1"/>
    <property type="molecule type" value="Genomic_DNA"/>
</dbReference>
<dbReference type="RefSeq" id="WP_131280207.1">
    <property type="nucleotide sequence ID" value="NZ_JBHSLR010000009.1"/>
</dbReference>
<dbReference type="InterPro" id="IPR001537">
    <property type="entry name" value="SpoU_MeTrfase"/>
</dbReference>
<name>A0A4Q9V1L1_9ACTO</name>
<dbReference type="OrthoDB" id="3190829at2"/>
<dbReference type="CDD" id="cd18095">
    <property type="entry name" value="SpoU-like_rRNA-MTase"/>
    <property type="match status" value="1"/>
</dbReference>
<dbReference type="InterPro" id="IPR051259">
    <property type="entry name" value="rRNA_Methyltransferase"/>
</dbReference>
<dbReference type="GO" id="GO:0032259">
    <property type="term" value="P:methylation"/>
    <property type="evidence" value="ECO:0007669"/>
    <property type="project" value="UniProtKB-KW"/>
</dbReference>
<feature type="domain" description="tRNA/rRNA methyltransferase SpoU type" evidence="3">
    <location>
        <begin position="133"/>
        <end position="279"/>
    </location>
</feature>
<dbReference type="PANTHER" id="PTHR43191:SF12">
    <property type="entry name" value="RRNA METHYLASE"/>
    <property type="match status" value="1"/>
</dbReference>